<evidence type="ECO:0000256" key="1">
    <source>
        <dbReference type="ARBA" id="ARBA00022614"/>
    </source>
</evidence>
<dbReference type="GO" id="GO:0003682">
    <property type="term" value="F:chromatin binding"/>
    <property type="evidence" value="ECO:0007669"/>
    <property type="project" value="TreeGrafter"/>
</dbReference>
<dbReference type="Gene3D" id="1.10.287.1490">
    <property type="match status" value="1"/>
</dbReference>
<keyword evidence="2" id="KW-0677">Repeat</keyword>
<feature type="region of interest" description="Disordered" evidence="4">
    <location>
        <begin position="2948"/>
        <end position="2980"/>
    </location>
</feature>
<organism evidence="5 6">
    <name type="scientific">Thecamonas trahens ATCC 50062</name>
    <dbReference type="NCBI Taxonomy" id="461836"/>
    <lineage>
        <taxon>Eukaryota</taxon>
        <taxon>Apusozoa</taxon>
        <taxon>Apusomonadida</taxon>
        <taxon>Apusomonadidae</taxon>
        <taxon>Thecamonas</taxon>
    </lineage>
</organism>
<feature type="coiled-coil region" evidence="3">
    <location>
        <begin position="1166"/>
        <end position="2278"/>
    </location>
</feature>
<keyword evidence="6" id="KW-1185">Reference proteome</keyword>
<dbReference type="eggNOG" id="KOG0946">
    <property type="taxonomic scope" value="Eukaryota"/>
</dbReference>
<feature type="coiled-coil region" evidence="3">
    <location>
        <begin position="1008"/>
        <end position="1128"/>
    </location>
</feature>
<dbReference type="EMBL" id="GL349469">
    <property type="protein sequence ID" value="KNC51687.1"/>
    <property type="molecule type" value="Genomic_DNA"/>
</dbReference>
<feature type="compositionally biased region" description="Basic and acidic residues" evidence="4">
    <location>
        <begin position="801"/>
        <end position="813"/>
    </location>
</feature>
<evidence type="ECO:0000313" key="6">
    <source>
        <dbReference type="Proteomes" id="UP000054408"/>
    </source>
</evidence>
<dbReference type="STRING" id="461836.A0A0L0DH96"/>
<dbReference type="OMA" id="PRADEQM"/>
<dbReference type="SMART" id="SM00369">
    <property type="entry name" value="LRR_TYP"/>
    <property type="match status" value="6"/>
</dbReference>
<dbReference type="InterPro" id="IPR001611">
    <property type="entry name" value="Leu-rich_rpt"/>
</dbReference>
<name>A0A0L0DH96_THETB</name>
<dbReference type="PANTHER" id="PTHR43941">
    <property type="entry name" value="STRUCTURAL MAINTENANCE OF CHROMOSOMES PROTEIN 2"/>
    <property type="match status" value="1"/>
</dbReference>
<gene>
    <name evidence="5" type="ORF">AMSG_07751</name>
</gene>
<dbReference type="Gene3D" id="3.80.10.10">
    <property type="entry name" value="Ribonuclease Inhibitor"/>
    <property type="match status" value="1"/>
</dbReference>
<dbReference type="GO" id="GO:0000793">
    <property type="term" value="C:condensed chromosome"/>
    <property type="evidence" value="ECO:0007669"/>
    <property type="project" value="TreeGrafter"/>
</dbReference>
<feature type="coiled-coil region" evidence="3">
    <location>
        <begin position="2662"/>
        <end position="2696"/>
    </location>
</feature>
<accession>A0A0L0DH96</accession>
<feature type="region of interest" description="Disordered" evidence="4">
    <location>
        <begin position="786"/>
        <end position="813"/>
    </location>
</feature>
<evidence type="ECO:0000313" key="5">
    <source>
        <dbReference type="EMBL" id="KNC51687.1"/>
    </source>
</evidence>
<dbReference type="PANTHER" id="PTHR43941:SF1">
    <property type="entry name" value="STRUCTURAL MAINTENANCE OF CHROMOSOMES PROTEIN 2"/>
    <property type="match status" value="1"/>
</dbReference>
<keyword evidence="3" id="KW-0175">Coiled coil</keyword>
<dbReference type="GO" id="GO:0007076">
    <property type="term" value="P:mitotic chromosome condensation"/>
    <property type="evidence" value="ECO:0007669"/>
    <property type="project" value="TreeGrafter"/>
</dbReference>
<feature type="coiled-coil region" evidence="3">
    <location>
        <begin position="422"/>
        <end position="494"/>
    </location>
</feature>
<evidence type="ECO:0000256" key="2">
    <source>
        <dbReference type="ARBA" id="ARBA00022737"/>
    </source>
</evidence>
<sequence length="2980" mass="321914">MEEVWEEAYNRAAGAGAEGGSGELSLAHLPLGYLPPAVLQLDYLRALDVSGTKVQELPGEALLAVDGPPLETLVATGNALDALPDGDASEWAAVFDRGLSKLELAANALRVLPHGLVAAMQDARAPAGLRELNLAINCFADFPLANATRTAPFSSLVKLDVSHNPLTDLGPALSLLPALERLDASHCALTTLSPHIGACASLRVLLLAFNKLGRLPAEIGALTALDTLDVAANKLAQLPPQLALCGASLRVLDLRSNAFSQPQPLVMRPLAASLVRLLVHGNHAEFDDPAAWRDILPDGVVVGGEPLPPTRHNIVSRGFDADGDAVDATLRSLAHSLRTETARSAGATTVIEMLQSEMIDALQNQVKELSTAHLAASTEIQSLRERLAAHEGYDAGASASLSRIELAASHSSAHAQGAARRVDELTSEIDQFAAINRQLEARVRELEAELQSADSVHRSEAASRRRFQELSLERDELAADKLRLKTQVRELEAQLGDVLEGLGGERDSYAAINSQLSAQVRMLETKLKEASWASASASNSQVELARLRADRDAALLEAGEARAATAEMVVELGQLHTDVVNQEKAFEAKQAELTTVADDLIVALDVAREEARKAATSAEVARAEAAEFRSRNAELEVALADMLNLMSEVNEAEAGASGTIASLAHTADEPVIETEAEAFVREHDRVSLLIEQDNQIVHRLAESKLTPPTFDGAVYRESAGSGLVSLAAIEAAVEHVKTSYMVPLNKATRANRGLRAKLQESKVRCSELESELEQTRKRLQTIRKRAAARSDARMRAKSRAPRVDPESHAEGDGVAELRDAEAQIRAAQRERDSDAASQLAAEVAVDVAVLDELRAERKTHVLAAASLRLRLDDLEHQVREVMNESLPEDAKWTADPSLPALEQLGAFGMAVREELHANDELVLRLQETISELLAHQTELEDTVAGAATLLELPDSRPSAVLDGVALLQQEAAELGARVATLEYLNVSLDASGADELSGELIAQNETLLEQLQGARQQHAAEVAALQEVIEEKELKLQALSRTSDAPDVAKLKRIKDLESQVDQSERMCDGLRAELAQMQESMPSAVVAALQDRAVGLEAEVAEMERMCNRLRAELAEERANKAKQEHGRGASQTFVTEQELRAAVMELPDIGRHRPKRARVMHAPKTALFNAASEFDDEIAELEDELNRPRAANEAAQVRIAELEDELNRPRADEQMEAELAEVRAANEAAQVRIAELEDELNRPRADEQMEAELAEARAANKAAQVRIAELEDELNRPRADEQMEAELAEARAANEAAQVRIAELEDELNRPRADEQMEAELAEARAANEAAQVRIAELETELNRPRADEQMEAELAEARAANKAAQVRIAELEDELNRPRADEQMEAELAEARAANEAAQVRIAGLETELNRPRADEQMEAELAEARAANKAAQVRIAGLETELQQAQASNEADPELAAAQARIAELETELEQAQASNEADTEVAAAQARIAELETELEAQASNEADAELAAAQARIAELETELQQAQASDKADDEIAAAQARIIELETELEQTSEVASKLQLRLKMQDTLNESMDDVAELHEAEMVELQSRITELEIELEQAQTSDEADAELAAAQVRITELETELQQAQASDEADAELAAAQVRITELETELQQAQASNEADTEVAAAQARIAELESKLEQAQNSDEADAEVAVAQARIIELETELEQTSEVASKLQLRLKMQDTLNESMDDVAELHEAEMVELRAQIAELETELQQAQASDKADAELAAAQARIAELETELQQAQASNEADTEVAAAQARIAELETELQQAQMNDEADAEVAAAQARIAELEIELQQAQASNEADADLAAAQARSTELESKLQLHETEIAAAQARITELETELEQTSEVASKLQLRLKMQDTLNESMDDVAELHEAEMVELQSRITELETELQQAQMNDEADTEVAAAQARIAELETELEQAQAASKLQLRLKMQGTLNESMDDVSELHEAEMVELRARITELETELEQAQASDEADTEVAAAQARIAELEIELEQAQTSDEADAELAAAQARITELETELQQAQMNNEADTEVAAAQARIAELETELEQAQASNEADTEVAAAQARITELETELQQAQMNDEADAELAAAQARITELETELEQTSEVASKLQLRLKMQDTLNESMDDVAELHEAEMVELRAQIAELETELQQAQASDKADAELAVAQARITELETELQQTSEVASKLQLRLKMQDTLNESIDGATELQEAALAELQAQLTKARLELERERAGTQTSSPDDQLQLHEQVMSLTAEVSTLHSALDAATAQIHSMSTAIDSSDLTTLRAERDILQAELETATRRILLVADRIALVRGCDGDVLWRDAAAGTLERVLGGLALGGRGRCTTSALPGSSLTPPAAASSAAVDLEANGAVLLQIVAALINAGLISVTAVPLALLSTPAGQARAFAARELADLADLAGGRRDDAASSDVTVLRARQHSHLAAIRDRLNEHVAAVELSDLVSMISEVSVLVGEAAELEDSQAELLQANQSAAQATLIERNRGLRESLAQYVANERVLRDTIRDLETERDQLLASSIEGAVRASTPGSPVAPASRSNSEANASLDSSAVIIASLKFELETVKEYARQRDALHLDRTAELSQTIESIHGSQDRGASTISANEQVRELTAQLAAVELELADLRAAHEQLRTLLLNRVPTPGPDDEARLPAYVRDLLVLLGRMRAMLLAARETPTLSDDAVAEICDASLVHENYVLHLSTTRLEHALAHLAVVARSIAHGRDVPVAWQDHALDALVTLARSLGPNHPATSVALYVRLTRLMQDALTPLAAELSTALQNGDARSDASELASSLLNEWRVALATYADAAHTLRPSIAGARRSMASDVETGRTLEIVKGELVCIRRALEAPSVASAAHHLPEMGSAFEAVARLESRLRGLAPQVAHASASARVLRSPPRRPPGSTYHAGVNTGSHAGGRS</sequence>
<dbReference type="SUPFAM" id="SSF52058">
    <property type="entry name" value="L domain-like"/>
    <property type="match status" value="1"/>
</dbReference>
<feature type="coiled-coil region" evidence="3">
    <location>
        <begin position="744"/>
        <end position="785"/>
    </location>
</feature>
<evidence type="ECO:0000256" key="3">
    <source>
        <dbReference type="SAM" id="Coils"/>
    </source>
</evidence>
<feature type="coiled-coil region" evidence="3">
    <location>
        <begin position="604"/>
        <end position="652"/>
    </location>
</feature>
<dbReference type="RefSeq" id="XP_013755816.1">
    <property type="nucleotide sequence ID" value="XM_013900362.1"/>
</dbReference>
<protein>
    <submittedName>
        <fullName evidence="5">Uncharacterized protein</fullName>
    </submittedName>
</protein>
<dbReference type="GO" id="GO:0000796">
    <property type="term" value="C:condensin complex"/>
    <property type="evidence" value="ECO:0007669"/>
    <property type="project" value="TreeGrafter"/>
</dbReference>
<dbReference type="InterPro" id="IPR032675">
    <property type="entry name" value="LRR_dom_sf"/>
</dbReference>
<evidence type="ECO:0000256" key="4">
    <source>
        <dbReference type="SAM" id="MobiDB-lite"/>
    </source>
</evidence>
<dbReference type="InterPro" id="IPR003591">
    <property type="entry name" value="Leu-rich_rpt_typical-subtyp"/>
</dbReference>
<keyword evidence="1" id="KW-0433">Leucine-rich repeat</keyword>
<dbReference type="Proteomes" id="UP000054408">
    <property type="component" value="Unassembled WGS sequence"/>
</dbReference>
<reference evidence="5 6" key="1">
    <citation type="submission" date="2010-05" db="EMBL/GenBank/DDBJ databases">
        <title>The Genome Sequence of Thecamonas trahens ATCC 50062.</title>
        <authorList>
            <consortium name="The Broad Institute Genome Sequencing Platform"/>
            <person name="Russ C."/>
            <person name="Cuomo C."/>
            <person name="Shea T."/>
            <person name="Young S.K."/>
            <person name="Zeng Q."/>
            <person name="Koehrsen M."/>
            <person name="Haas B."/>
            <person name="Borodovsky M."/>
            <person name="Guigo R."/>
            <person name="Alvarado L."/>
            <person name="Berlin A."/>
            <person name="Bochicchio J."/>
            <person name="Borenstein D."/>
            <person name="Chapman S."/>
            <person name="Chen Z."/>
            <person name="Freedman E."/>
            <person name="Gellesch M."/>
            <person name="Goldberg J."/>
            <person name="Griggs A."/>
            <person name="Gujja S."/>
            <person name="Heilman E."/>
            <person name="Heiman D."/>
            <person name="Hepburn T."/>
            <person name="Howarth C."/>
            <person name="Jen D."/>
            <person name="Larson L."/>
            <person name="Mehta T."/>
            <person name="Park D."/>
            <person name="Pearson M."/>
            <person name="Roberts A."/>
            <person name="Saif S."/>
            <person name="Shenoy N."/>
            <person name="Sisk P."/>
            <person name="Stolte C."/>
            <person name="Sykes S."/>
            <person name="Thomson T."/>
            <person name="Walk T."/>
            <person name="White J."/>
            <person name="Yandava C."/>
            <person name="Burger G."/>
            <person name="Gray M.W."/>
            <person name="Holland P.W.H."/>
            <person name="King N."/>
            <person name="Lang F.B.F."/>
            <person name="Roger A.J."/>
            <person name="Ruiz-Trillo I."/>
            <person name="Lander E."/>
            <person name="Nusbaum C."/>
        </authorList>
    </citation>
    <scope>NUCLEOTIDE SEQUENCE [LARGE SCALE GENOMIC DNA]</scope>
    <source>
        <strain evidence="5 6">ATCC 50062</strain>
    </source>
</reference>
<dbReference type="GO" id="GO:0000785">
    <property type="term" value="C:chromatin"/>
    <property type="evidence" value="ECO:0007669"/>
    <property type="project" value="TreeGrafter"/>
</dbReference>
<dbReference type="eggNOG" id="KOG0472">
    <property type="taxonomic scope" value="Eukaryota"/>
</dbReference>
<dbReference type="PROSITE" id="PS51450">
    <property type="entry name" value="LRR"/>
    <property type="match status" value="1"/>
</dbReference>
<dbReference type="GeneID" id="25566600"/>
<proteinExistence type="predicted"/>